<dbReference type="Proteomes" id="UP000255207">
    <property type="component" value="Unassembled WGS sequence"/>
</dbReference>
<dbReference type="InterPro" id="IPR011990">
    <property type="entry name" value="TPR-like_helical_dom_sf"/>
</dbReference>
<evidence type="ECO:0000256" key="4">
    <source>
        <dbReference type="SAM" id="MobiDB-lite"/>
    </source>
</evidence>
<dbReference type="EMBL" id="QQTP01000031">
    <property type="protein sequence ID" value="RDJ19678.1"/>
    <property type="molecule type" value="Genomic_DNA"/>
</dbReference>
<dbReference type="InterPro" id="IPR019734">
    <property type="entry name" value="TPR_rpt"/>
</dbReference>
<comment type="caution">
    <text evidence="5">The sequence shown here is derived from an EMBL/GenBank/DDBJ whole genome shotgun (WGS) entry which is preliminary data.</text>
</comment>
<dbReference type="PROSITE" id="PS50005">
    <property type="entry name" value="TPR"/>
    <property type="match status" value="1"/>
</dbReference>
<dbReference type="AlphaFoldDB" id="A0A370KXH9"/>
<sequence length="209" mass="23028">MRRPGTLHGLIGLAGLAALLGAGYRLGWHDLWLKPDQRGRVLMNQGRAAEAAKVFRDPLWRGVALFRNGDFKAAAQAFAASDRAEGAFNQANAFVMLGQYDEALKRYDRALALRPGWPEATGNREIARIRGERRKAEGGVTDDTESKPDEIVFDKTKKGGEDTDLETQAPMSDEAVRALWLKRVQTRPADFLKAKFAYQLTAGATETAP</sequence>
<dbReference type="SMART" id="SM00028">
    <property type="entry name" value="TPR"/>
    <property type="match status" value="1"/>
</dbReference>
<dbReference type="RefSeq" id="WP_114832817.1">
    <property type="nucleotide sequence ID" value="NZ_QQTO01000032.1"/>
</dbReference>
<evidence type="ECO:0000256" key="3">
    <source>
        <dbReference type="PROSITE-ProRule" id="PRU00339"/>
    </source>
</evidence>
<evidence type="ECO:0000256" key="1">
    <source>
        <dbReference type="ARBA" id="ARBA00022737"/>
    </source>
</evidence>
<dbReference type="Pfam" id="PF07719">
    <property type="entry name" value="TPR_2"/>
    <property type="match status" value="1"/>
</dbReference>
<keyword evidence="2 3" id="KW-0802">TPR repeat</keyword>
<evidence type="ECO:0000313" key="5">
    <source>
        <dbReference type="EMBL" id="RDJ19678.1"/>
    </source>
</evidence>
<reference evidence="6" key="1">
    <citation type="submission" date="2018-07" db="EMBL/GenBank/DDBJ databases">
        <authorList>
            <person name="Safronova V.I."/>
            <person name="Chirak E.R."/>
            <person name="Sazanova A.L."/>
        </authorList>
    </citation>
    <scope>NUCLEOTIDE SEQUENCE [LARGE SCALE GENOMIC DNA]</scope>
    <source>
        <strain evidence="6">RCAM04685</strain>
    </source>
</reference>
<dbReference type="InterPro" id="IPR013105">
    <property type="entry name" value="TPR_2"/>
</dbReference>
<keyword evidence="1" id="KW-0677">Repeat</keyword>
<evidence type="ECO:0000313" key="6">
    <source>
        <dbReference type="Proteomes" id="UP000255207"/>
    </source>
</evidence>
<feature type="compositionally biased region" description="Basic and acidic residues" evidence="4">
    <location>
        <begin position="144"/>
        <end position="161"/>
    </location>
</feature>
<proteinExistence type="predicted"/>
<dbReference type="Gene3D" id="1.25.40.10">
    <property type="entry name" value="Tetratricopeptide repeat domain"/>
    <property type="match status" value="1"/>
</dbReference>
<evidence type="ECO:0000256" key="2">
    <source>
        <dbReference type="ARBA" id="ARBA00022803"/>
    </source>
</evidence>
<dbReference type="PROSITE" id="PS50293">
    <property type="entry name" value="TPR_REGION"/>
    <property type="match status" value="1"/>
</dbReference>
<dbReference type="OrthoDB" id="9807628at2"/>
<protein>
    <submittedName>
        <fullName evidence="5">Tetratricopeptide repeat protein</fullName>
    </submittedName>
</protein>
<accession>A0A370KXH9</accession>
<organism evidence="5 6">
    <name type="scientific">Bosea caraganae</name>
    <dbReference type="NCBI Taxonomy" id="2763117"/>
    <lineage>
        <taxon>Bacteria</taxon>
        <taxon>Pseudomonadati</taxon>
        <taxon>Pseudomonadota</taxon>
        <taxon>Alphaproteobacteria</taxon>
        <taxon>Hyphomicrobiales</taxon>
        <taxon>Boseaceae</taxon>
        <taxon>Bosea</taxon>
    </lineage>
</organism>
<dbReference type="SUPFAM" id="SSF48452">
    <property type="entry name" value="TPR-like"/>
    <property type="match status" value="1"/>
</dbReference>
<feature type="repeat" description="TPR" evidence="3">
    <location>
        <begin position="84"/>
        <end position="117"/>
    </location>
</feature>
<feature type="region of interest" description="Disordered" evidence="4">
    <location>
        <begin position="131"/>
        <end position="170"/>
    </location>
</feature>
<name>A0A370KXH9_9HYPH</name>
<gene>
    <name evidence="5" type="ORF">DWE98_28555</name>
</gene>
<keyword evidence="6" id="KW-1185">Reference proteome</keyword>